<evidence type="ECO:0000313" key="3">
    <source>
        <dbReference type="Proteomes" id="UP001187415"/>
    </source>
</evidence>
<comment type="caution">
    <text evidence="2">The sequence shown here is derived from an EMBL/GenBank/DDBJ whole genome shotgun (WGS) entry which is preliminary data.</text>
</comment>
<feature type="compositionally biased region" description="Low complexity" evidence="1">
    <location>
        <begin position="275"/>
        <end position="290"/>
    </location>
</feature>
<feature type="compositionally biased region" description="Polar residues" evidence="1">
    <location>
        <begin position="174"/>
        <end position="186"/>
    </location>
</feature>
<dbReference type="EMBL" id="JAUPFM010000016">
    <property type="protein sequence ID" value="KAK2825785.1"/>
    <property type="molecule type" value="Genomic_DNA"/>
</dbReference>
<protein>
    <submittedName>
        <fullName evidence="2">Uncharacterized protein</fullName>
    </submittedName>
</protein>
<feature type="region of interest" description="Disordered" evidence="1">
    <location>
        <begin position="1"/>
        <end position="59"/>
    </location>
</feature>
<feature type="compositionally biased region" description="Low complexity" evidence="1">
    <location>
        <begin position="187"/>
        <end position="206"/>
    </location>
</feature>
<feature type="compositionally biased region" description="Acidic residues" evidence="1">
    <location>
        <begin position="43"/>
        <end position="53"/>
    </location>
</feature>
<feature type="region of interest" description="Disordered" evidence="1">
    <location>
        <begin position="122"/>
        <end position="156"/>
    </location>
</feature>
<gene>
    <name evidence="2" type="ORF">Q5P01_019999</name>
</gene>
<feature type="region of interest" description="Disordered" evidence="1">
    <location>
        <begin position="229"/>
        <end position="310"/>
    </location>
</feature>
<feature type="region of interest" description="Disordered" evidence="1">
    <location>
        <begin position="174"/>
        <end position="216"/>
    </location>
</feature>
<evidence type="ECO:0000256" key="1">
    <source>
        <dbReference type="SAM" id="MobiDB-lite"/>
    </source>
</evidence>
<feature type="compositionally biased region" description="Basic and acidic residues" evidence="1">
    <location>
        <begin position="291"/>
        <end position="301"/>
    </location>
</feature>
<dbReference type="AlphaFoldDB" id="A0AA88LXH8"/>
<name>A0AA88LXH8_CHASR</name>
<organism evidence="2 3">
    <name type="scientific">Channa striata</name>
    <name type="common">Snakehead murrel</name>
    <name type="synonym">Ophicephalus striatus</name>
    <dbReference type="NCBI Taxonomy" id="64152"/>
    <lineage>
        <taxon>Eukaryota</taxon>
        <taxon>Metazoa</taxon>
        <taxon>Chordata</taxon>
        <taxon>Craniata</taxon>
        <taxon>Vertebrata</taxon>
        <taxon>Euteleostomi</taxon>
        <taxon>Actinopterygii</taxon>
        <taxon>Neopterygii</taxon>
        <taxon>Teleostei</taxon>
        <taxon>Neoteleostei</taxon>
        <taxon>Acanthomorphata</taxon>
        <taxon>Anabantaria</taxon>
        <taxon>Anabantiformes</taxon>
        <taxon>Channoidei</taxon>
        <taxon>Channidae</taxon>
        <taxon>Channa</taxon>
    </lineage>
</organism>
<evidence type="ECO:0000313" key="2">
    <source>
        <dbReference type="EMBL" id="KAK2825785.1"/>
    </source>
</evidence>
<dbReference type="Proteomes" id="UP001187415">
    <property type="component" value="Unassembled WGS sequence"/>
</dbReference>
<sequence length="463" mass="51238">MDVGEAGASEEDMEDPPNKAAEVQGESADGEDIAEVAAGVTEGDVDDFDEADRGEEGGQRVLEAAGKDGLSLARSGTENTVSHLTVALSDAEYVRRLEELEAEEDASRPNVCELYWLKDDLESSTWTPRPTEPNPVHDDNPHFEVPQQGGSSCSSNEFLGTTLDLSAFCVGGSQTSQGPQTSLAAYQTSQGSQQSPSQRGGQPQCPRNEYCYPTPPQSEVIHAQDYRHSGIQTPPAHSRKLQREDAPRVQEQQQRKQKQHQQQDQQQEEQEQEQKQQQQQEQEQKQQQQQEQKHHTSADPRVEEDESVAGSREQCAGLSSTQLIGLITCVACSRVFNRAAVCHGYLLQLNRPVQCLCSCVICTLCYWTHRGCLKHSVSSAHGPVNTTASYLAECPQLESVGTWDLGRDAADRFKTGKEVNECVPRMIEDRAPTASELKRDRLSSRRTVSLAFVYRTCMRSCLI</sequence>
<reference evidence="2" key="1">
    <citation type="submission" date="2023-07" db="EMBL/GenBank/DDBJ databases">
        <title>Chromosome-level Genome Assembly of Striped Snakehead (Channa striata).</title>
        <authorList>
            <person name="Liu H."/>
        </authorList>
    </citation>
    <scope>NUCLEOTIDE SEQUENCE</scope>
    <source>
        <strain evidence="2">Gz</strain>
        <tissue evidence="2">Muscle</tissue>
    </source>
</reference>
<proteinExistence type="predicted"/>
<accession>A0AA88LXH8</accession>
<keyword evidence="3" id="KW-1185">Reference proteome</keyword>